<sequence length="391" mass="45032">MGASETKSKFEHGNIILQTAKSYYVPGEEVQGNIYLSLDQSFPGTLLELLAKGKEEVKFEDERSCCGNNYYTKDFSEKRKIFKFRETIHNFEGDSIPTGQYCFPFKLLLPEGIPSSCLYQIDDFSQTQGKVKYKISAILTCNEDEMKDMTFKQTLVVRQQPEIVGTNSKATCDAEVNTCCCFCSQGYARMKAETERTDYRPDQTVKIVTHIKNKCKRDIKKVKVQLIQRIEMNALEKNRHVFDYMEAFERDPFGTDGQRRVYILYKKVLLSKEYEGILKGEESNAGQQHLLLPLKEKEEMYDEDDLIMRKGIQPTSIGKLMSINYELKIIPDYGIKCGCCLPEISIDLFISPPQLPSYQVLEGPVDWEPEVFETKTFCDPIPLYEEEQESS</sequence>
<dbReference type="PANTHER" id="PTHR11188:SF17">
    <property type="entry name" value="FI21816P1"/>
    <property type="match status" value="1"/>
</dbReference>
<dbReference type="InterPro" id="IPR011021">
    <property type="entry name" value="Arrestin-like_N"/>
</dbReference>
<comment type="caution">
    <text evidence="2">The sequence shown here is derived from an EMBL/GenBank/DDBJ whole genome shotgun (WGS) entry which is preliminary data.</text>
</comment>
<reference evidence="2" key="1">
    <citation type="submission" date="2023-07" db="EMBL/GenBank/DDBJ databases">
        <authorList>
            <consortium name="AG Swart"/>
            <person name="Singh M."/>
            <person name="Singh A."/>
            <person name="Seah K."/>
            <person name="Emmerich C."/>
        </authorList>
    </citation>
    <scope>NUCLEOTIDE SEQUENCE</scope>
    <source>
        <strain evidence="2">DP1</strain>
    </source>
</reference>
<evidence type="ECO:0000259" key="1">
    <source>
        <dbReference type="SMART" id="SM01017"/>
    </source>
</evidence>
<dbReference type="AlphaFoldDB" id="A0AAD1UQC4"/>
<organism evidence="2 3">
    <name type="scientific">Euplotes crassus</name>
    <dbReference type="NCBI Taxonomy" id="5936"/>
    <lineage>
        <taxon>Eukaryota</taxon>
        <taxon>Sar</taxon>
        <taxon>Alveolata</taxon>
        <taxon>Ciliophora</taxon>
        <taxon>Intramacronucleata</taxon>
        <taxon>Spirotrichea</taxon>
        <taxon>Hypotrichia</taxon>
        <taxon>Euplotida</taxon>
        <taxon>Euplotidae</taxon>
        <taxon>Moneuplotes</taxon>
    </lineage>
</organism>
<dbReference type="InterPro" id="IPR050357">
    <property type="entry name" value="Arrestin_domain-protein"/>
</dbReference>
<dbReference type="InterPro" id="IPR011022">
    <property type="entry name" value="Arrestin_C-like"/>
</dbReference>
<name>A0AAD1UQC4_EUPCR</name>
<dbReference type="GO" id="GO:0005737">
    <property type="term" value="C:cytoplasm"/>
    <property type="evidence" value="ECO:0007669"/>
    <property type="project" value="TreeGrafter"/>
</dbReference>
<dbReference type="EMBL" id="CAMPGE010012981">
    <property type="protein sequence ID" value="CAI2371733.1"/>
    <property type="molecule type" value="Genomic_DNA"/>
</dbReference>
<evidence type="ECO:0000313" key="3">
    <source>
        <dbReference type="Proteomes" id="UP001295684"/>
    </source>
</evidence>
<dbReference type="PANTHER" id="PTHR11188">
    <property type="entry name" value="ARRESTIN DOMAIN CONTAINING PROTEIN"/>
    <property type="match status" value="1"/>
</dbReference>
<dbReference type="Proteomes" id="UP001295684">
    <property type="component" value="Unassembled WGS sequence"/>
</dbReference>
<dbReference type="SUPFAM" id="SSF81296">
    <property type="entry name" value="E set domains"/>
    <property type="match status" value="2"/>
</dbReference>
<dbReference type="SMART" id="SM01017">
    <property type="entry name" value="Arrestin_C"/>
    <property type="match status" value="1"/>
</dbReference>
<accession>A0AAD1UQC4</accession>
<dbReference type="GO" id="GO:0015031">
    <property type="term" value="P:protein transport"/>
    <property type="evidence" value="ECO:0007669"/>
    <property type="project" value="TreeGrafter"/>
</dbReference>
<dbReference type="Pfam" id="PF02752">
    <property type="entry name" value="Arrestin_C"/>
    <property type="match status" value="1"/>
</dbReference>
<proteinExistence type="predicted"/>
<protein>
    <recommendedName>
        <fullName evidence="1">Arrestin C-terminal-like domain-containing protein</fullName>
    </recommendedName>
</protein>
<dbReference type="InterPro" id="IPR014756">
    <property type="entry name" value="Ig_E-set"/>
</dbReference>
<dbReference type="Gene3D" id="2.60.40.640">
    <property type="match status" value="2"/>
</dbReference>
<gene>
    <name evidence="2" type="ORF">ECRASSUSDP1_LOCUS13058</name>
</gene>
<evidence type="ECO:0000313" key="2">
    <source>
        <dbReference type="EMBL" id="CAI2371733.1"/>
    </source>
</evidence>
<feature type="domain" description="Arrestin C-terminal-like" evidence="1">
    <location>
        <begin position="184"/>
        <end position="353"/>
    </location>
</feature>
<dbReference type="Pfam" id="PF00339">
    <property type="entry name" value="Arrestin_N"/>
    <property type="match status" value="1"/>
</dbReference>
<keyword evidence="3" id="KW-1185">Reference proteome</keyword>
<dbReference type="InterPro" id="IPR014752">
    <property type="entry name" value="Arrestin-like_C"/>
</dbReference>